<keyword evidence="2" id="KW-0732">Signal</keyword>
<accession>A0AAP3GD93</accession>
<reference evidence="3" key="1">
    <citation type="submission" date="2022-09" db="EMBL/GenBank/DDBJ databases">
        <title>Genome analysis and characterization of larvicidal activity of Brevibacillus strains.</title>
        <authorList>
            <person name="Patrusheva E.V."/>
            <person name="Izotova A.O."/>
            <person name="Toshchakov S.V."/>
            <person name="Sineoky S.P."/>
        </authorList>
    </citation>
    <scope>NUCLEOTIDE SEQUENCE</scope>
    <source>
        <strain evidence="3">VKPM_B-13247</strain>
    </source>
</reference>
<proteinExistence type="predicted"/>
<feature type="region of interest" description="Disordered" evidence="1">
    <location>
        <begin position="86"/>
        <end position="109"/>
    </location>
</feature>
<dbReference type="EMBL" id="JAPTNE010000045">
    <property type="protein sequence ID" value="MCZ0809865.1"/>
    <property type="molecule type" value="Genomic_DNA"/>
</dbReference>
<evidence type="ECO:0008006" key="5">
    <source>
        <dbReference type="Google" id="ProtNLM"/>
    </source>
</evidence>
<dbReference type="Proteomes" id="UP001077662">
    <property type="component" value="Unassembled WGS sequence"/>
</dbReference>
<feature type="compositionally biased region" description="Low complexity" evidence="1">
    <location>
        <begin position="86"/>
        <end position="99"/>
    </location>
</feature>
<comment type="caution">
    <text evidence="3">The sequence shown here is derived from an EMBL/GenBank/DDBJ whole genome shotgun (WGS) entry which is preliminary data.</text>
</comment>
<feature type="chain" id="PRO_5042974152" description="Aminotransferase yhxA" evidence="2">
    <location>
        <begin position="28"/>
        <end position="109"/>
    </location>
</feature>
<name>A0AAP3GD93_BRELA</name>
<protein>
    <recommendedName>
        <fullName evidence="5">Aminotransferase yhxA</fullName>
    </recommendedName>
</protein>
<sequence>MNQTKKVVSKVAAIALMSMGVAGCSSSESQPPVPEDRNCGAWDYDGDDDVYKCSDRSSSYHGSYYHAGAYYSNKNQLYDSKSYKSYRNSSSFKSSSRSGFGSGSHSSGG</sequence>
<evidence type="ECO:0000256" key="1">
    <source>
        <dbReference type="SAM" id="MobiDB-lite"/>
    </source>
</evidence>
<feature type="compositionally biased region" description="Gly residues" evidence="1">
    <location>
        <begin position="100"/>
        <end position="109"/>
    </location>
</feature>
<evidence type="ECO:0000313" key="3">
    <source>
        <dbReference type="EMBL" id="MCZ0809865.1"/>
    </source>
</evidence>
<feature type="signal peptide" evidence="2">
    <location>
        <begin position="1"/>
        <end position="27"/>
    </location>
</feature>
<gene>
    <name evidence="3" type="ORF">O0554_23675</name>
</gene>
<organism evidence="3 4">
    <name type="scientific">Brevibacillus laterosporus</name>
    <name type="common">Bacillus laterosporus</name>
    <dbReference type="NCBI Taxonomy" id="1465"/>
    <lineage>
        <taxon>Bacteria</taxon>
        <taxon>Bacillati</taxon>
        <taxon>Bacillota</taxon>
        <taxon>Bacilli</taxon>
        <taxon>Bacillales</taxon>
        <taxon>Paenibacillaceae</taxon>
        <taxon>Brevibacillus</taxon>
    </lineage>
</organism>
<dbReference type="PROSITE" id="PS51257">
    <property type="entry name" value="PROKAR_LIPOPROTEIN"/>
    <property type="match status" value="1"/>
</dbReference>
<evidence type="ECO:0000256" key="2">
    <source>
        <dbReference type="SAM" id="SignalP"/>
    </source>
</evidence>
<dbReference type="AlphaFoldDB" id="A0AAP3GD93"/>
<dbReference type="RefSeq" id="WP_116334407.1">
    <property type="nucleotide sequence ID" value="NZ_JANSGW010000045.1"/>
</dbReference>
<evidence type="ECO:0000313" key="4">
    <source>
        <dbReference type="Proteomes" id="UP001077662"/>
    </source>
</evidence>